<comment type="caution">
    <text evidence="6">The sequence shown here is derived from an EMBL/GenBank/DDBJ whole genome shotgun (WGS) entry which is preliminary data.</text>
</comment>
<dbReference type="PANTHER" id="PTHR43528">
    <property type="entry name" value="ALPHA-KETOGLUTARATE PERMEASE"/>
    <property type="match status" value="1"/>
</dbReference>
<keyword evidence="5" id="KW-0812">Transmembrane</keyword>
<keyword evidence="5" id="KW-0472">Membrane</keyword>
<keyword evidence="2" id="KW-0813">Transport</keyword>
<keyword evidence="5" id="KW-1133">Transmembrane helix</keyword>
<dbReference type="RefSeq" id="WP_312864475.1">
    <property type="nucleotide sequence ID" value="NZ_JACHIW010000001.1"/>
</dbReference>
<protein>
    <submittedName>
        <fullName evidence="6">Uncharacterized protein</fullName>
    </submittedName>
</protein>
<keyword evidence="3" id="KW-1003">Cell membrane</keyword>
<dbReference type="InterPro" id="IPR051084">
    <property type="entry name" value="H+-coupled_symporters"/>
</dbReference>
<evidence type="ECO:0000256" key="5">
    <source>
        <dbReference type="SAM" id="Phobius"/>
    </source>
</evidence>
<dbReference type="SUPFAM" id="SSF103473">
    <property type="entry name" value="MFS general substrate transporter"/>
    <property type="match status" value="1"/>
</dbReference>
<feature type="transmembrane region" description="Helical" evidence="5">
    <location>
        <begin position="75"/>
        <end position="96"/>
    </location>
</feature>
<evidence type="ECO:0000256" key="2">
    <source>
        <dbReference type="ARBA" id="ARBA00022448"/>
    </source>
</evidence>
<gene>
    <name evidence="6" type="ORF">BJ970_004664</name>
</gene>
<dbReference type="EMBL" id="JACHIW010000001">
    <property type="protein sequence ID" value="MBB5157130.1"/>
    <property type="molecule type" value="Genomic_DNA"/>
</dbReference>
<accession>A0A840QBF0</accession>
<evidence type="ECO:0000313" key="7">
    <source>
        <dbReference type="Proteomes" id="UP000584374"/>
    </source>
</evidence>
<reference evidence="6 7" key="1">
    <citation type="submission" date="2020-08" db="EMBL/GenBank/DDBJ databases">
        <title>Sequencing the genomes of 1000 actinobacteria strains.</title>
        <authorList>
            <person name="Klenk H.-P."/>
        </authorList>
    </citation>
    <scope>NUCLEOTIDE SEQUENCE [LARGE SCALE GENOMIC DNA]</scope>
    <source>
        <strain evidence="6 7">DSM 45584</strain>
    </source>
</reference>
<dbReference type="InterPro" id="IPR036259">
    <property type="entry name" value="MFS_trans_sf"/>
</dbReference>
<evidence type="ECO:0000256" key="4">
    <source>
        <dbReference type="ARBA" id="ARBA00022847"/>
    </source>
</evidence>
<evidence type="ECO:0000313" key="6">
    <source>
        <dbReference type="EMBL" id="MBB5157130.1"/>
    </source>
</evidence>
<feature type="transmembrane region" description="Helical" evidence="5">
    <location>
        <begin position="12"/>
        <end position="30"/>
    </location>
</feature>
<dbReference type="AlphaFoldDB" id="A0A840QBF0"/>
<dbReference type="PANTHER" id="PTHR43528:SF1">
    <property type="entry name" value="ALPHA-KETOGLUTARATE PERMEASE"/>
    <property type="match status" value="1"/>
</dbReference>
<feature type="transmembrane region" description="Helical" evidence="5">
    <location>
        <begin position="36"/>
        <end position="63"/>
    </location>
</feature>
<comment type="subcellular location">
    <subcellularLocation>
        <location evidence="1">Cell membrane</location>
        <topology evidence="1">Multi-pass membrane protein</topology>
    </subcellularLocation>
</comment>
<feature type="transmembrane region" description="Helical" evidence="5">
    <location>
        <begin position="102"/>
        <end position="124"/>
    </location>
</feature>
<name>A0A840QBF0_9PSEU</name>
<proteinExistence type="predicted"/>
<keyword evidence="7" id="KW-1185">Reference proteome</keyword>
<dbReference type="GO" id="GO:0005886">
    <property type="term" value="C:plasma membrane"/>
    <property type="evidence" value="ECO:0007669"/>
    <property type="project" value="UniProtKB-SubCell"/>
</dbReference>
<keyword evidence="4" id="KW-0769">Symport</keyword>
<dbReference type="GO" id="GO:0015293">
    <property type="term" value="F:symporter activity"/>
    <property type="evidence" value="ECO:0007669"/>
    <property type="project" value="UniProtKB-KW"/>
</dbReference>
<organism evidence="6 7">
    <name type="scientific">Saccharopolyspora phatthalungensis</name>
    <dbReference type="NCBI Taxonomy" id="664693"/>
    <lineage>
        <taxon>Bacteria</taxon>
        <taxon>Bacillati</taxon>
        <taxon>Actinomycetota</taxon>
        <taxon>Actinomycetes</taxon>
        <taxon>Pseudonocardiales</taxon>
        <taxon>Pseudonocardiaceae</taxon>
        <taxon>Saccharopolyspora</taxon>
    </lineage>
</organism>
<evidence type="ECO:0000256" key="3">
    <source>
        <dbReference type="ARBA" id="ARBA00022475"/>
    </source>
</evidence>
<dbReference type="Proteomes" id="UP000584374">
    <property type="component" value="Unassembled WGS sequence"/>
</dbReference>
<sequence>MVASKLSLTRAVLWLLLPEILLLPLMFVLVKTGSFGLATLGMAIATFPHAMFCAALAGILSQVFPTGVRYTANSLAYQLCTTVFAGTAPLMSQFLLTSTGSIWPVVALGLAYVVISLVCTTALIRRSSWSPSAATKKAVPARSGEEKRQR</sequence>
<evidence type="ECO:0000256" key="1">
    <source>
        <dbReference type="ARBA" id="ARBA00004651"/>
    </source>
</evidence>